<proteinExistence type="inferred from homology"/>
<evidence type="ECO:0000256" key="2">
    <source>
        <dbReference type="ARBA" id="ARBA00023015"/>
    </source>
</evidence>
<comment type="similarity">
    <text evidence="1">Belongs to the LysR transcriptional regulatory family.</text>
</comment>
<evidence type="ECO:0000313" key="7">
    <source>
        <dbReference type="Proteomes" id="UP000782705"/>
    </source>
</evidence>
<keyword evidence="3" id="KW-0238">DNA-binding</keyword>
<feature type="domain" description="HTH lysR-type" evidence="5">
    <location>
        <begin position="1"/>
        <end position="58"/>
    </location>
</feature>
<dbReference type="SUPFAM" id="SSF46785">
    <property type="entry name" value="Winged helix' DNA-binding domain"/>
    <property type="match status" value="1"/>
</dbReference>
<name>A0ABQ6YYW3_9ENTE</name>
<dbReference type="SUPFAM" id="SSF53850">
    <property type="entry name" value="Periplasmic binding protein-like II"/>
    <property type="match status" value="1"/>
</dbReference>
<dbReference type="InterPro" id="IPR036388">
    <property type="entry name" value="WH-like_DNA-bd_sf"/>
</dbReference>
<dbReference type="Proteomes" id="UP000782705">
    <property type="component" value="Unassembled WGS sequence"/>
</dbReference>
<comment type="caution">
    <text evidence="6">The sequence shown here is derived from an EMBL/GenBank/DDBJ whole genome shotgun (WGS) entry which is preliminary data.</text>
</comment>
<dbReference type="RefSeq" id="WP_161902222.1">
    <property type="nucleotide sequence ID" value="NZ_MAEL01000041.1"/>
</dbReference>
<keyword evidence="7" id="KW-1185">Reference proteome</keyword>
<dbReference type="PROSITE" id="PS50931">
    <property type="entry name" value="HTH_LYSR"/>
    <property type="match status" value="1"/>
</dbReference>
<keyword evidence="2" id="KW-0805">Transcription regulation</keyword>
<evidence type="ECO:0000256" key="4">
    <source>
        <dbReference type="ARBA" id="ARBA00023163"/>
    </source>
</evidence>
<sequence>MDITKLQTFITLVKTGNFTRAADKLFMSQPNVSKHIKSLEADLNINLIHRKSQEFTLTDAGEEFYTYAQQIISLYEEAIMKIDDRKKKEQNSLVFGTTTAFGSNFLPEYLRQFNQIHPNTTIKFCIEKSITIISMLEKREIEFAILSEYVASHLSQCEKCVIGVDKLVLIVDSKHPLAKKKTVHLNELNKEYYITKSKDSSLHKFIQSKLDNPEFMKNSQVESGNQFSIREAVIRGIGVSIVSEQVIQPEIKSGKLVALEIEDYPLNRDIMVVYLEETTLSDSAKAFIASFVSEENL</sequence>
<dbReference type="Gene3D" id="3.40.190.290">
    <property type="match status" value="1"/>
</dbReference>
<dbReference type="InterPro" id="IPR000847">
    <property type="entry name" value="LysR_HTH_N"/>
</dbReference>
<evidence type="ECO:0000256" key="1">
    <source>
        <dbReference type="ARBA" id="ARBA00009437"/>
    </source>
</evidence>
<dbReference type="Gene3D" id="1.10.10.10">
    <property type="entry name" value="Winged helix-like DNA-binding domain superfamily/Winged helix DNA-binding domain"/>
    <property type="match status" value="1"/>
</dbReference>
<dbReference type="PANTHER" id="PTHR30126:SF40">
    <property type="entry name" value="HTH-TYPE TRANSCRIPTIONAL REGULATOR GLTR"/>
    <property type="match status" value="1"/>
</dbReference>
<keyword evidence="4" id="KW-0804">Transcription</keyword>
<dbReference type="Pfam" id="PF03466">
    <property type="entry name" value="LysR_substrate"/>
    <property type="match status" value="1"/>
</dbReference>
<evidence type="ECO:0000259" key="5">
    <source>
        <dbReference type="PROSITE" id="PS50931"/>
    </source>
</evidence>
<dbReference type="PRINTS" id="PR00039">
    <property type="entry name" value="HTHLYSR"/>
</dbReference>
<dbReference type="CDD" id="cd05466">
    <property type="entry name" value="PBP2_LTTR_substrate"/>
    <property type="match status" value="1"/>
</dbReference>
<reference evidence="6 7" key="1">
    <citation type="submission" date="2016-06" db="EMBL/GenBank/DDBJ databases">
        <title>Four novel species of enterococci isolated from chicken manure.</title>
        <authorList>
            <person name="Van Tyne D."/>
        </authorList>
    </citation>
    <scope>NUCLEOTIDE SEQUENCE [LARGE SCALE GENOMIC DNA]</scope>
    <source>
        <strain evidence="6 7">CU12B</strain>
    </source>
</reference>
<accession>A0ABQ6YYW3</accession>
<dbReference type="InterPro" id="IPR036390">
    <property type="entry name" value="WH_DNA-bd_sf"/>
</dbReference>
<gene>
    <name evidence="6" type="ORF">BAU17_13865</name>
</gene>
<protein>
    <recommendedName>
        <fullName evidence="5">HTH lysR-type domain-containing protein</fullName>
    </recommendedName>
</protein>
<evidence type="ECO:0000256" key="3">
    <source>
        <dbReference type="ARBA" id="ARBA00023125"/>
    </source>
</evidence>
<dbReference type="Pfam" id="PF00126">
    <property type="entry name" value="HTH_1"/>
    <property type="match status" value="1"/>
</dbReference>
<organism evidence="6 7">
    <name type="scientific">Candidatus Enterococcus willemsii</name>
    <dbReference type="NCBI Taxonomy" id="1857215"/>
    <lineage>
        <taxon>Bacteria</taxon>
        <taxon>Bacillati</taxon>
        <taxon>Bacillota</taxon>
        <taxon>Bacilli</taxon>
        <taxon>Lactobacillales</taxon>
        <taxon>Enterococcaceae</taxon>
        <taxon>Enterococcus</taxon>
    </lineage>
</organism>
<dbReference type="EMBL" id="MAEL01000041">
    <property type="protein sequence ID" value="KAF1303435.1"/>
    <property type="molecule type" value="Genomic_DNA"/>
</dbReference>
<dbReference type="PANTHER" id="PTHR30126">
    <property type="entry name" value="HTH-TYPE TRANSCRIPTIONAL REGULATOR"/>
    <property type="match status" value="1"/>
</dbReference>
<dbReference type="InterPro" id="IPR005119">
    <property type="entry name" value="LysR_subst-bd"/>
</dbReference>
<evidence type="ECO:0000313" key="6">
    <source>
        <dbReference type="EMBL" id="KAF1303435.1"/>
    </source>
</evidence>